<dbReference type="EMBL" id="JAHBAY010000001">
    <property type="protein sequence ID" value="MBT0767472.1"/>
    <property type="molecule type" value="Genomic_DNA"/>
</dbReference>
<accession>A0ABS5T8S9</accession>
<proteinExistence type="predicted"/>
<evidence type="ECO:0000256" key="4">
    <source>
        <dbReference type="ARBA" id="ARBA00023136"/>
    </source>
</evidence>
<dbReference type="Gene3D" id="1.20.1250.20">
    <property type="entry name" value="MFS general substrate transporter like domains"/>
    <property type="match status" value="1"/>
</dbReference>
<comment type="subcellular location">
    <subcellularLocation>
        <location evidence="1">Membrane</location>
    </subcellularLocation>
</comment>
<name>A0ABS5T8S9_9ACTN</name>
<keyword evidence="7" id="KW-1185">Reference proteome</keyword>
<evidence type="ECO:0000256" key="2">
    <source>
        <dbReference type="ARBA" id="ARBA00022692"/>
    </source>
</evidence>
<keyword evidence="2 5" id="KW-0812">Transmembrane</keyword>
<comment type="caution">
    <text evidence="6">The sequence shown here is derived from an EMBL/GenBank/DDBJ whole genome shotgun (WGS) entry which is preliminary data.</text>
</comment>
<dbReference type="RefSeq" id="WP_214153429.1">
    <property type="nucleotide sequence ID" value="NZ_JAHBAY010000001.1"/>
</dbReference>
<evidence type="ECO:0000313" key="6">
    <source>
        <dbReference type="EMBL" id="MBT0767472.1"/>
    </source>
</evidence>
<reference evidence="6 7" key="1">
    <citation type="submission" date="2021-05" db="EMBL/GenBank/DDBJ databases">
        <title>Kineosporia and Streptomyces sp. nov. two new marine actinobacteria isolated from Coral.</title>
        <authorList>
            <person name="Buangrab K."/>
            <person name="Sutthacheep M."/>
            <person name="Yeemin T."/>
            <person name="Harunari E."/>
            <person name="Igarashi Y."/>
            <person name="Kanchanasin P."/>
            <person name="Tanasupawat S."/>
            <person name="Phongsopitanun W."/>
        </authorList>
    </citation>
    <scope>NUCLEOTIDE SEQUENCE [LARGE SCALE GENOMIC DNA]</scope>
    <source>
        <strain evidence="6 7">J2-2</strain>
    </source>
</reference>
<evidence type="ECO:0000256" key="3">
    <source>
        <dbReference type="ARBA" id="ARBA00022989"/>
    </source>
</evidence>
<dbReference type="InterPro" id="IPR036259">
    <property type="entry name" value="MFS_trans_sf"/>
</dbReference>
<gene>
    <name evidence="6" type="ORF">KIH74_00965</name>
</gene>
<evidence type="ECO:0000256" key="5">
    <source>
        <dbReference type="SAM" id="Phobius"/>
    </source>
</evidence>
<feature type="transmembrane region" description="Helical" evidence="5">
    <location>
        <begin position="14"/>
        <end position="36"/>
    </location>
</feature>
<dbReference type="Pfam" id="PF00083">
    <property type="entry name" value="Sugar_tr"/>
    <property type="match status" value="1"/>
</dbReference>
<keyword evidence="3 5" id="KW-1133">Transmembrane helix</keyword>
<evidence type="ECO:0000313" key="7">
    <source>
        <dbReference type="Proteomes" id="UP001197247"/>
    </source>
</evidence>
<keyword evidence="4 5" id="KW-0472">Membrane</keyword>
<dbReference type="InterPro" id="IPR005828">
    <property type="entry name" value="MFS_sugar_transport-like"/>
</dbReference>
<protein>
    <submittedName>
        <fullName evidence="6">MFS transporter</fullName>
    </submittedName>
</protein>
<dbReference type="SUPFAM" id="SSF103473">
    <property type="entry name" value="MFS general substrate transporter"/>
    <property type="match status" value="1"/>
</dbReference>
<sequence length="57" mass="6378">MAIVLTTDAEVDMWIPNFAVFGAIGLLCLVFTLIWVPETKGKSLERIEQELRARVAT</sequence>
<dbReference type="Proteomes" id="UP001197247">
    <property type="component" value="Unassembled WGS sequence"/>
</dbReference>
<evidence type="ECO:0000256" key="1">
    <source>
        <dbReference type="ARBA" id="ARBA00004370"/>
    </source>
</evidence>
<organism evidence="6 7">
    <name type="scientific">Kineosporia corallincola</name>
    <dbReference type="NCBI Taxonomy" id="2835133"/>
    <lineage>
        <taxon>Bacteria</taxon>
        <taxon>Bacillati</taxon>
        <taxon>Actinomycetota</taxon>
        <taxon>Actinomycetes</taxon>
        <taxon>Kineosporiales</taxon>
        <taxon>Kineosporiaceae</taxon>
        <taxon>Kineosporia</taxon>
    </lineage>
</organism>